<feature type="region of interest" description="Disordered" evidence="1">
    <location>
        <begin position="70"/>
        <end position="89"/>
    </location>
</feature>
<name>A0A9C7Q1J5_9RHOD</name>
<evidence type="ECO:0000256" key="1">
    <source>
        <dbReference type="SAM" id="MobiDB-lite"/>
    </source>
</evidence>
<dbReference type="GO" id="GO:0016730">
    <property type="term" value="F:oxidoreductase activity, acting on iron-sulfur proteins as donors"/>
    <property type="evidence" value="ECO:0007669"/>
    <property type="project" value="InterPro"/>
</dbReference>
<dbReference type="Proteomes" id="UP001061958">
    <property type="component" value="Unassembled WGS sequence"/>
</dbReference>
<gene>
    <name evidence="3" type="ORF">GpartN1_g6564.t1</name>
</gene>
<reference evidence="3" key="2">
    <citation type="submission" date="2022-01" db="EMBL/GenBank/DDBJ databases">
        <authorList>
            <person name="Hirooka S."/>
            <person name="Miyagishima S.Y."/>
        </authorList>
    </citation>
    <scope>NUCLEOTIDE SEQUENCE</scope>
    <source>
        <strain evidence="3">NBRC 102759</strain>
    </source>
</reference>
<evidence type="ECO:0000313" key="3">
    <source>
        <dbReference type="EMBL" id="GJQ14773.1"/>
    </source>
</evidence>
<keyword evidence="2" id="KW-0812">Transmembrane</keyword>
<feature type="transmembrane region" description="Helical" evidence="2">
    <location>
        <begin position="240"/>
        <end position="264"/>
    </location>
</feature>
<keyword evidence="2" id="KW-0472">Membrane</keyword>
<keyword evidence="2" id="KW-1133">Transmembrane helix</keyword>
<reference evidence="3" key="1">
    <citation type="journal article" date="2022" name="Proc. Natl. Acad. Sci. U.S.A.">
        <title>Life cycle and functional genomics of the unicellular red alga Galdieria for elucidating algal and plant evolution and industrial use.</title>
        <authorList>
            <person name="Hirooka S."/>
            <person name="Itabashi T."/>
            <person name="Ichinose T.M."/>
            <person name="Onuma R."/>
            <person name="Fujiwara T."/>
            <person name="Yamashita S."/>
            <person name="Jong L.W."/>
            <person name="Tomita R."/>
            <person name="Iwane A.H."/>
            <person name="Miyagishima S.Y."/>
        </authorList>
    </citation>
    <scope>NUCLEOTIDE SEQUENCE</scope>
    <source>
        <strain evidence="3">NBRC 102759</strain>
    </source>
</reference>
<evidence type="ECO:0000313" key="4">
    <source>
        <dbReference type="Proteomes" id="UP001061958"/>
    </source>
</evidence>
<feature type="transmembrane region" description="Helical" evidence="2">
    <location>
        <begin position="276"/>
        <end position="298"/>
    </location>
</feature>
<sequence length="373" mass="42788">MCSSHVFLSFGGCILSPQPRFPTASLSFQPGQKWATFLTEWKKKTFRKTILSCRRRKRIQGCLSDVPRKNVGYDGDSPESRENIPQGFDRRRKLGNEEELAALETLFLEGLLSYYEGTPMFSDEEFHTLRDELDHLGSTSTRLHNIEVMWVQASQQRDFDRNFQNEFELSQSEMKSLKEKLLEERRARPPLAEDLALATKRKIQQRSLVRKAARESEAALDNSLRYLLFGNATLDRFKLLVLYAPAALLAGIMSSLMAISFFLFDGEVEVRISAIGRLRFFLLLAVIVYGVGWFTNFVTPRILRYLDLGHPLLLKGHCPQCGSIVSCLFTSSETRIRDERICSKCNALVGFNHRWRKVYLVRPSSSQTKLDPD</sequence>
<protein>
    <submittedName>
        <fullName evidence="3">Uncharacterized protein</fullName>
    </submittedName>
</protein>
<dbReference type="PANTHER" id="PTHR31032">
    <property type="entry name" value="PGR5-LIKE PROTEIN 1B, CHLOROPLASTIC"/>
    <property type="match status" value="1"/>
</dbReference>
<accession>A0A9C7Q1J5</accession>
<dbReference type="OrthoDB" id="10266946at2759"/>
<dbReference type="GO" id="GO:0009535">
    <property type="term" value="C:chloroplast thylakoid membrane"/>
    <property type="evidence" value="ECO:0007669"/>
    <property type="project" value="InterPro"/>
</dbReference>
<organism evidence="3 4">
    <name type="scientific">Galdieria partita</name>
    <dbReference type="NCBI Taxonomy" id="83374"/>
    <lineage>
        <taxon>Eukaryota</taxon>
        <taxon>Rhodophyta</taxon>
        <taxon>Bangiophyceae</taxon>
        <taxon>Galdieriales</taxon>
        <taxon>Galdieriaceae</taxon>
        <taxon>Galdieria</taxon>
    </lineage>
</organism>
<dbReference type="InterPro" id="IPR039987">
    <property type="entry name" value="PGRL1"/>
</dbReference>
<dbReference type="PANTHER" id="PTHR31032:SF1">
    <property type="entry name" value="PGR5-LIKE PROTEIN 1B, CHLOROPLASTIC"/>
    <property type="match status" value="1"/>
</dbReference>
<proteinExistence type="predicted"/>
<comment type="caution">
    <text evidence="3">The sequence shown here is derived from an EMBL/GenBank/DDBJ whole genome shotgun (WGS) entry which is preliminary data.</text>
</comment>
<evidence type="ECO:0000256" key="2">
    <source>
        <dbReference type="SAM" id="Phobius"/>
    </source>
</evidence>
<dbReference type="AlphaFoldDB" id="A0A9C7Q1J5"/>
<dbReference type="EMBL" id="BQMJ01000059">
    <property type="protein sequence ID" value="GJQ14773.1"/>
    <property type="molecule type" value="Genomic_DNA"/>
</dbReference>
<keyword evidence="4" id="KW-1185">Reference proteome</keyword>
<dbReference type="GO" id="GO:0009773">
    <property type="term" value="P:photosynthetic electron transport in photosystem I"/>
    <property type="evidence" value="ECO:0007669"/>
    <property type="project" value="InterPro"/>
</dbReference>